<organism evidence="2 3">
    <name type="scientific">Apostasia shenzhenica</name>
    <dbReference type="NCBI Taxonomy" id="1088818"/>
    <lineage>
        <taxon>Eukaryota</taxon>
        <taxon>Viridiplantae</taxon>
        <taxon>Streptophyta</taxon>
        <taxon>Embryophyta</taxon>
        <taxon>Tracheophyta</taxon>
        <taxon>Spermatophyta</taxon>
        <taxon>Magnoliopsida</taxon>
        <taxon>Liliopsida</taxon>
        <taxon>Asparagales</taxon>
        <taxon>Orchidaceae</taxon>
        <taxon>Apostasioideae</taxon>
        <taxon>Apostasia</taxon>
    </lineage>
</organism>
<dbReference type="EMBL" id="KZ451890">
    <property type="protein sequence ID" value="PKA65743.1"/>
    <property type="molecule type" value="Genomic_DNA"/>
</dbReference>
<dbReference type="AlphaFoldDB" id="A0A2I0BD69"/>
<accession>A0A2I0BD69</accession>
<reference evidence="2 3" key="1">
    <citation type="journal article" date="2017" name="Nature">
        <title>The Apostasia genome and the evolution of orchids.</title>
        <authorList>
            <person name="Zhang G.Q."/>
            <person name="Liu K.W."/>
            <person name="Li Z."/>
            <person name="Lohaus R."/>
            <person name="Hsiao Y.Y."/>
            <person name="Niu S.C."/>
            <person name="Wang J.Y."/>
            <person name="Lin Y.C."/>
            <person name="Xu Q."/>
            <person name="Chen L.J."/>
            <person name="Yoshida K."/>
            <person name="Fujiwara S."/>
            <person name="Wang Z.W."/>
            <person name="Zhang Y.Q."/>
            <person name="Mitsuda N."/>
            <person name="Wang M."/>
            <person name="Liu G.H."/>
            <person name="Pecoraro L."/>
            <person name="Huang H.X."/>
            <person name="Xiao X.J."/>
            <person name="Lin M."/>
            <person name="Wu X.Y."/>
            <person name="Wu W.L."/>
            <person name="Chen Y.Y."/>
            <person name="Chang S.B."/>
            <person name="Sakamoto S."/>
            <person name="Ohme-Takagi M."/>
            <person name="Yagi M."/>
            <person name="Zeng S.J."/>
            <person name="Shen C.Y."/>
            <person name="Yeh C.M."/>
            <person name="Luo Y.B."/>
            <person name="Tsai W.C."/>
            <person name="Van de Peer Y."/>
            <person name="Liu Z.J."/>
        </authorList>
    </citation>
    <scope>NUCLEOTIDE SEQUENCE [LARGE SCALE GENOMIC DNA]</scope>
    <source>
        <strain evidence="3">cv. Shenzhen</strain>
        <tissue evidence="2">Stem</tissue>
    </source>
</reference>
<feature type="compositionally biased region" description="Basic and acidic residues" evidence="1">
    <location>
        <begin position="33"/>
        <end position="53"/>
    </location>
</feature>
<protein>
    <submittedName>
        <fullName evidence="2">Uncharacterized protein</fullName>
    </submittedName>
</protein>
<proteinExistence type="predicted"/>
<evidence type="ECO:0000313" key="2">
    <source>
        <dbReference type="EMBL" id="PKA65743.1"/>
    </source>
</evidence>
<keyword evidence="3" id="KW-1185">Reference proteome</keyword>
<sequence>MEASAIHVGRKPPRSEATRGPFFLSPRRKRDGRMKSEEEIDSIWRRPTVKEAADSDGGGSADGDGDEETGIVRLGISSRF</sequence>
<dbReference type="Proteomes" id="UP000236161">
    <property type="component" value="Unassembled WGS sequence"/>
</dbReference>
<evidence type="ECO:0000313" key="3">
    <source>
        <dbReference type="Proteomes" id="UP000236161"/>
    </source>
</evidence>
<gene>
    <name evidence="2" type="ORF">AXF42_Ash013158</name>
</gene>
<evidence type="ECO:0000256" key="1">
    <source>
        <dbReference type="SAM" id="MobiDB-lite"/>
    </source>
</evidence>
<feature type="region of interest" description="Disordered" evidence="1">
    <location>
        <begin position="1"/>
        <end position="80"/>
    </location>
</feature>
<name>A0A2I0BD69_9ASPA</name>